<evidence type="ECO:0000313" key="2">
    <source>
        <dbReference type="EMBL" id="RUO76782.1"/>
    </source>
</evidence>
<comment type="caution">
    <text evidence="2">The sequence shown here is derived from an EMBL/GenBank/DDBJ whole genome shotgun (WGS) entry which is preliminary data.</text>
</comment>
<dbReference type="InterPro" id="IPR050273">
    <property type="entry name" value="GppA/Ppx_hydrolase"/>
</dbReference>
<proteinExistence type="predicted"/>
<organism evidence="2 3">
    <name type="scientific">Pseudidiomarina taiwanensis</name>
    <dbReference type="NCBI Taxonomy" id="337250"/>
    <lineage>
        <taxon>Bacteria</taxon>
        <taxon>Pseudomonadati</taxon>
        <taxon>Pseudomonadota</taxon>
        <taxon>Gammaproteobacteria</taxon>
        <taxon>Alteromonadales</taxon>
        <taxon>Idiomarinaceae</taxon>
        <taxon>Pseudidiomarina</taxon>
    </lineage>
</organism>
<evidence type="ECO:0000313" key="3">
    <source>
        <dbReference type="Proteomes" id="UP000288279"/>
    </source>
</evidence>
<dbReference type="SUPFAM" id="SSF53067">
    <property type="entry name" value="Actin-like ATPase domain"/>
    <property type="match status" value="2"/>
</dbReference>
<dbReference type="AlphaFoldDB" id="A0A432ZHM6"/>
<dbReference type="PANTHER" id="PTHR30005">
    <property type="entry name" value="EXOPOLYPHOSPHATASE"/>
    <property type="match status" value="1"/>
</dbReference>
<dbReference type="Proteomes" id="UP000288279">
    <property type="component" value="Unassembled WGS sequence"/>
</dbReference>
<name>A0A432ZHM6_9GAMM</name>
<dbReference type="InterPro" id="IPR003695">
    <property type="entry name" value="Ppx_GppA_N"/>
</dbReference>
<dbReference type="Gene3D" id="3.30.420.40">
    <property type="match status" value="1"/>
</dbReference>
<dbReference type="PANTHER" id="PTHR30005:SF0">
    <property type="entry name" value="RETROGRADE REGULATION PROTEIN 2"/>
    <property type="match status" value="1"/>
</dbReference>
<dbReference type="InterPro" id="IPR043129">
    <property type="entry name" value="ATPase_NBD"/>
</dbReference>
<feature type="domain" description="Ppx/GppA phosphatase N-terminal" evidence="1">
    <location>
        <begin position="22"/>
        <end position="306"/>
    </location>
</feature>
<dbReference type="EMBL" id="PIQG01000003">
    <property type="protein sequence ID" value="RUO76782.1"/>
    <property type="molecule type" value="Genomic_DNA"/>
</dbReference>
<dbReference type="RefSeq" id="WP_126827738.1">
    <property type="nucleotide sequence ID" value="NZ_PIQG01000003.1"/>
</dbReference>
<dbReference type="Pfam" id="PF02541">
    <property type="entry name" value="Ppx-GppA"/>
    <property type="match status" value="1"/>
</dbReference>
<evidence type="ECO:0000259" key="1">
    <source>
        <dbReference type="Pfam" id="PF02541"/>
    </source>
</evidence>
<protein>
    <submittedName>
        <fullName evidence="2">Ppx/GppA family phosphatase</fullName>
    </submittedName>
</protein>
<dbReference type="CDD" id="cd24053">
    <property type="entry name" value="ASKHA_NBD_EcPPX-GppA-like"/>
    <property type="match status" value="1"/>
</dbReference>
<dbReference type="GO" id="GO:0016462">
    <property type="term" value="F:pyrophosphatase activity"/>
    <property type="evidence" value="ECO:0007669"/>
    <property type="project" value="TreeGrafter"/>
</dbReference>
<gene>
    <name evidence="2" type="ORF">CWI83_07615</name>
</gene>
<reference evidence="2 3" key="1">
    <citation type="journal article" date="2011" name="Front. Microbiol.">
        <title>Genomic signatures of strain selection and enhancement in Bacillus atrophaeus var. globigii, a historical biowarfare simulant.</title>
        <authorList>
            <person name="Gibbons H.S."/>
            <person name="Broomall S.M."/>
            <person name="McNew L.A."/>
            <person name="Daligault H."/>
            <person name="Chapman C."/>
            <person name="Bruce D."/>
            <person name="Karavis M."/>
            <person name="Krepps M."/>
            <person name="McGregor P.A."/>
            <person name="Hong C."/>
            <person name="Park K.H."/>
            <person name="Akmal A."/>
            <person name="Feldman A."/>
            <person name="Lin J.S."/>
            <person name="Chang W.E."/>
            <person name="Higgs B.W."/>
            <person name="Demirev P."/>
            <person name="Lindquist J."/>
            <person name="Liem A."/>
            <person name="Fochler E."/>
            <person name="Read T.D."/>
            <person name="Tapia R."/>
            <person name="Johnson S."/>
            <person name="Bishop-Lilly K.A."/>
            <person name="Detter C."/>
            <person name="Han C."/>
            <person name="Sozhamannan S."/>
            <person name="Rosenzweig C.N."/>
            <person name="Skowronski E.W."/>
        </authorList>
    </citation>
    <scope>NUCLEOTIDE SEQUENCE [LARGE SCALE GENOMIC DNA]</scope>
    <source>
        <strain evidence="2 3">PIT1</strain>
    </source>
</reference>
<sequence>MTKAAARFAAIDLGSNSFHLIIAEKVAADRYRVQARKRQKVRLAEGLTDSGVLRQGAISRGVKCLTSFAAELSDIPPQQIKCVATATLRKASNQTAIVSAFEAALGVPIEVISGEQEARLIYQGATSAGQFDSNSHTLVLDIGGASTEAVVGQGAAPILLNSLDMGCVVWQRRFFADGVITQTRVNEAVTAAAALIEPHRQAYQAFNYQQVCGASGAFRALHDIIQQRQPQAKSSSYSAQWVADIIRETIALGHTRKLHQLGLRRDRQPVFMGGVTILLGLIQQLRLEQLQLAQGALREGLLEQLLRA</sequence>
<accession>A0A432ZHM6</accession>
<dbReference type="FunFam" id="3.30.420.40:FF:000023">
    <property type="entry name" value="Guanosine-5'-triphosphate,3'-diphosphate pyrophosphatase"/>
    <property type="match status" value="1"/>
</dbReference>
<dbReference type="Gene3D" id="3.30.420.150">
    <property type="entry name" value="Exopolyphosphatase. Domain 2"/>
    <property type="match status" value="1"/>
</dbReference>
<dbReference type="OrthoDB" id="9793035at2"/>
<keyword evidence="3" id="KW-1185">Reference proteome</keyword>